<dbReference type="OrthoDB" id="427280at2759"/>
<evidence type="ECO:0000313" key="6">
    <source>
        <dbReference type="Proteomes" id="UP000650467"/>
    </source>
</evidence>
<sequence>MFNFPRSEIDDRAYFIMFYVPWCRGCKRMAEQWDALADAFSRDRRVVLARFDCMQDEDFCSERQGIEHTPTLKLYHRGKAAETYRADIYHVDLMRPFLASRLDRLQRGDAAAAAPQQPQQPTAGGAAADTLVPAPAPAPAAPPPPPLRIQMPRQDPPQEQLESAPEQRRGVHRPVNASSAGRTGGSFVVTEPGGSNTHAPPAGGSSGASIISHNNSSSAAPHGAQPGVSRHDEKARSSATAAVEGMGTPSAAEELRVDPMVVDVAGQMVTDARVQPAHAGDAADGEDGEEVHVRQGRNGGPAVDMLHRDREEL</sequence>
<dbReference type="PANTHER" id="PTHR45672:SF3">
    <property type="entry name" value="THIOREDOXIN DOMAIN-CONTAINING PROTEIN 5"/>
    <property type="match status" value="1"/>
</dbReference>
<dbReference type="SUPFAM" id="SSF52833">
    <property type="entry name" value="Thioredoxin-like"/>
    <property type="match status" value="1"/>
</dbReference>
<dbReference type="CDD" id="cd02961">
    <property type="entry name" value="PDI_a_family"/>
    <property type="match status" value="1"/>
</dbReference>
<evidence type="ECO:0000259" key="4">
    <source>
        <dbReference type="PROSITE" id="PS51352"/>
    </source>
</evidence>
<dbReference type="Pfam" id="PF00085">
    <property type="entry name" value="Thioredoxin"/>
    <property type="match status" value="1"/>
</dbReference>
<feature type="region of interest" description="Disordered" evidence="3">
    <location>
        <begin position="272"/>
        <end position="313"/>
    </location>
</feature>
<evidence type="ECO:0000256" key="3">
    <source>
        <dbReference type="SAM" id="MobiDB-lite"/>
    </source>
</evidence>
<name>A0A835TMW4_CHLIN</name>
<dbReference type="InterPro" id="IPR036249">
    <property type="entry name" value="Thioredoxin-like_sf"/>
</dbReference>
<feature type="compositionally biased region" description="Pro residues" evidence="3">
    <location>
        <begin position="134"/>
        <end position="147"/>
    </location>
</feature>
<dbReference type="GO" id="GO:0006457">
    <property type="term" value="P:protein folding"/>
    <property type="evidence" value="ECO:0007669"/>
    <property type="project" value="TreeGrafter"/>
</dbReference>
<dbReference type="PROSITE" id="PS51352">
    <property type="entry name" value="THIOREDOXIN_2"/>
    <property type="match status" value="1"/>
</dbReference>
<dbReference type="EMBL" id="JAEHOC010000005">
    <property type="protein sequence ID" value="KAG2441741.1"/>
    <property type="molecule type" value="Genomic_DNA"/>
</dbReference>
<comment type="similarity">
    <text evidence="1">Belongs to the protein disulfide isomerase family.</text>
</comment>
<gene>
    <name evidence="5" type="ORF">HXX76_003356</name>
</gene>
<feature type="domain" description="Thioredoxin" evidence="4">
    <location>
        <begin position="1"/>
        <end position="103"/>
    </location>
</feature>
<keyword evidence="2" id="KW-0732">Signal</keyword>
<dbReference type="Proteomes" id="UP000650467">
    <property type="component" value="Unassembled WGS sequence"/>
</dbReference>
<proteinExistence type="inferred from homology"/>
<reference evidence="5" key="1">
    <citation type="journal article" date="2020" name="bioRxiv">
        <title>Comparative genomics of Chlamydomonas.</title>
        <authorList>
            <person name="Craig R.J."/>
            <person name="Hasan A.R."/>
            <person name="Ness R.W."/>
            <person name="Keightley P.D."/>
        </authorList>
    </citation>
    <scope>NUCLEOTIDE SEQUENCE</scope>
    <source>
        <strain evidence="5">SAG 7.73</strain>
    </source>
</reference>
<evidence type="ECO:0000313" key="5">
    <source>
        <dbReference type="EMBL" id="KAG2441741.1"/>
    </source>
</evidence>
<evidence type="ECO:0000256" key="1">
    <source>
        <dbReference type="ARBA" id="ARBA00006347"/>
    </source>
</evidence>
<feature type="compositionally biased region" description="Low complexity" evidence="3">
    <location>
        <begin position="198"/>
        <end position="224"/>
    </location>
</feature>
<dbReference type="GO" id="GO:0005783">
    <property type="term" value="C:endoplasmic reticulum"/>
    <property type="evidence" value="ECO:0007669"/>
    <property type="project" value="TreeGrafter"/>
</dbReference>
<dbReference type="PANTHER" id="PTHR45672">
    <property type="entry name" value="PROTEIN DISULFIDE-ISOMERASE C17H9.14C-RELATED"/>
    <property type="match status" value="1"/>
</dbReference>
<dbReference type="Gene3D" id="3.40.30.10">
    <property type="entry name" value="Glutaredoxin"/>
    <property type="match status" value="1"/>
</dbReference>
<dbReference type="InterPro" id="IPR013766">
    <property type="entry name" value="Thioredoxin_domain"/>
</dbReference>
<comment type="caution">
    <text evidence="5">The sequence shown here is derived from an EMBL/GenBank/DDBJ whole genome shotgun (WGS) entry which is preliminary data.</text>
</comment>
<protein>
    <recommendedName>
        <fullName evidence="4">Thioredoxin domain-containing protein</fullName>
    </recommendedName>
</protein>
<feature type="region of interest" description="Disordered" evidence="3">
    <location>
        <begin position="108"/>
        <end position="254"/>
    </location>
</feature>
<keyword evidence="6" id="KW-1185">Reference proteome</keyword>
<feature type="compositionally biased region" description="Low complexity" evidence="3">
    <location>
        <begin position="108"/>
        <end position="130"/>
    </location>
</feature>
<dbReference type="InterPro" id="IPR051063">
    <property type="entry name" value="PDI"/>
</dbReference>
<evidence type="ECO:0000256" key="2">
    <source>
        <dbReference type="ARBA" id="ARBA00022729"/>
    </source>
</evidence>
<dbReference type="GO" id="GO:0003756">
    <property type="term" value="F:protein disulfide isomerase activity"/>
    <property type="evidence" value="ECO:0007669"/>
    <property type="project" value="TreeGrafter"/>
</dbReference>
<dbReference type="AlphaFoldDB" id="A0A835TMW4"/>
<organism evidence="5 6">
    <name type="scientific">Chlamydomonas incerta</name>
    <dbReference type="NCBI Taxonomy" id="51695"/>
    <lineage>
        <taxon>Eukaryota</taxon>
        <taxon>Viridiplantae</taxon>
        <taxon>Chlorophyta</taxon>
        <taxon>core chlorophytes</taxon>
        <taxon>Chlorophyceae</taxon>
        <taxon>CS clade</taxon>
        <taxon>Chlamydomonadales</taxon>
        <taxon>Chlamydomonadaceae</taxon>
        <taxon>Chlamydomonas</taxon>
    </lineage>
</organism>
<accession>A0A835TMW4</accession>